<dbReference type="EMBL" id="LLZU01000021">
    <property type="protein sequence ID" value="KRV48596.1"/>
    <property type="molecule type" value="Genomic_DNA"/>
</dbReference>
<feature type="compositionally biased region" description="Basic residues" evidence="1">
    <location>
        <begin position="94"/>
        <end position="105"/>
    </location>
</feature>
<organism evidence="2 3">
    <name type="scientific">Wenjunlia vitaminophila</name>
    <name type="common">Streptomyces vitaminophilus</name>
    <dbReference type="NCBI Taxonomy" id="76728"/>
    <lineage>
        <taxon>Bacteria</taxon>
        <taxon>Bacillati</taxon>
        <taxon>Actinomycetota</taxon>
        <taxon>Actinomycetes</taxon>
        <taxon>Kitasatosporales</taxon>
        <taxon>Streptomycetaceae</taxon>
        <taxon>Wenjunlia</taxon>
    </lineage>
</organism>
<feature type="region of interest" description="Disordered" evidence="1">
    <location>
        <begin position="70"/>
        <end position="150"/>
    </location>
</feature>
<proteinExistence type="predicted"/>
<name>A0A0T6LRI0_WENVI</name>
<accession>A0A0T6LRI0</accession>
<feature type="compositionally biased region" description="Basic and acidic residues" evidence="1">
    <location>
        <begin position="78"/>
        <end position="93"/>
    </location>
</feature>
<dbReference type="AntiFam" id="ANF00107">
    <property type="entry name" value="Shadow ORF (opposite qor)"/>
</dbReference>
<keyword evidence="3" id="KW-1185">Reference proteome</keyword>
<evidence type="ECO:0000313" key="2">
    <source>
        <dbReference type="EMBL" id="KRV48596.1"/>
    </source>
</evidence>
<evidence type="ECO:0000256" key="1">
    <source>
        <dbReference type="SAM" id="MobiDB-lite"/>
    </source>
</evidence>
<comment type="caution">
    <text evidence="2">The sequence shown here is derived from an EMBL/GenBank/DDBJ whole genome shotgun (WGS) entry which is preliminary data.</text>
</comment>
<gene>
    <name evidence="2" type="ORF">AQ490_24690</name>
</gene>
<dbReference type="STRING" id="76728.AQ490_24690"/>
<evidence type="ECO:0000313" key="3">
    <source>
        <dbReference type="Proteomes" id="UP000050867"/>
    </source>
</evidence>
<reference evidence="2 3" key="1">
    <citation type="submission" date="2015-10" db="EMBL/GenBank/DDBJ databases">
        <title>Draft genome sequence of pyrrolomycin-producing Streptomyces vitaminophilus.</title>
        <authorList>
            <person name="Graham D.E."/>
            <person name="Mahan K.M."/>
            <person name="Klingeman D.M."/>
            <person name="Hettich R.L."/>
            <person name="Parry R.J."/>
        </authorList>
    </citation>
    <scope>NUCLEOTIDE SEQUENCE [LARGE SCALE GENOMIC DNA]</scope>
    <source>
        <strain evidence="2 3">ATCC 31673</strain>
    </source>
</reference>
<dbReference type="Proteomes" id="UP000050867">
    <property type="component" value="Unassembled WGS sequence"/>
</dbReference>
<protein>
    <submittedName>
        <fullName evidence="2">Uncharacterized protein</fullName>
    </submittedName>
</protein>
<sequence>MPGQLHQKAADTTCSSFDQDGVACLQCCGPDHPDCGRTLTQQCQSLVVIKGVRAGQGCGGRHHRHFGVTATRSGAHHPPADRCGIDAGPDIRHGARHLKARRERHRQIGEGSLSHQAGPYLDVGESDARGGDPDQQLPGARLGDGHFVDA</sequence>
<dbReference type="AlphaFoldDB" id="A0A0T6LRI0"/>